<reference evidence="2" key="1">
    <citation type="submission" date="2020-05" db="EMBL/GenBank/DDBJ databases">
        <authorList>
            <person name="Chiriac C."/>
            <person name="Salcher M."/>
            <person name="Ghai R."/>
            <person name="Kavagutti S V."/>
        </authorList>
    </citation>
    <scope>NUCLEOTIDE SEQUENCE</scope>
</reference>
<feature type="region of interest" description="Disordered" evidence="1">
    <location>
        <begin position="1"/>
        <end position="27"/>
    </location>
</feature>
<dbReference type="EMBL" id="LR797285">
    <property type="protein sequence ID" value="CAB4199298.1"/>
    <property type="molecule type" value="Genomic_DNA"/>
</dbReference>
<gene>
    <name evidence="2" type="ORF">UFOVP1336_26</name>
</gene>
<feature type="compositionally biased region" description="Low complexity" evidence="1">
    <location>
        <begin position="8"/>
        <end position="24"/>
    </location>
</feature>
<evidence type="ECO:0000256" key="1">
    <source>
        <dbReference type="SAM" id="MobiDB-lite"/>
    </source>
</evidence>
<accession>A0A6J5RZW8</accession>
<organism evidence="2">
    <name type="scientific">uncultured Caudovirales phage</name>
    <dbReference type="NCBI Taxonomy" id="2100421"/>
    <lineage>
        <taxon>Viruses</taxon>
        <taxon>Duplodnaviria</taxon>
        <taxon>Heunggongvirae</taxon>
        <taxon>Uroviricota</taxon>
        <taxon>Caudoviricetes</taxon>
        <taxon>Peduoviridae</taxon>
        <taxon>Maltschvirus</taxon>
        <taxon>Maltschvirus maltsch</taxon>
    </lineage>
</organism>
<evidence type="ECO:0000313" key="2">
    <source>
        <dbReference type="EMBL" id="CAB4199298.1"/>
    </source>
</evidence>
<protein>
    <submittedName>
        <fullName evidence="2">Uncharacterized protein</fullName>
    </submittedName>
</protein>
<name>A0A6J5RZW8_9CAUD</name>
<proteinExistence type="predicted"/>
<sequence length="58" mass="6104">MSKDENKAAPVVSPEAPAAPVKSEAGLEPGEIVLSERKDGDSVIVVTSFGRKIVKKLK</sequence>